<accession>A0AB34IJN6</accession>
<dbReference type="EMBL" id="JBGBPQ010000024">
    <property type="protein sequence ID" value="KAL1500205.1"/>
    <property type="molecule type" value="Genomic_DNA"/>
</dbReference>
<protein>
    <submittedName>
        <fullName evidence="1">Uncharacterized protein</fullName>
    </submittedName>
</protein>
<dbReference type="Proteomes" id="UP001515480">
    <property type="component" value="Unassembled WGS sequence"/>
</dbReference>
<dbReference type="AlphaFoldDB" id="A0AB34IJN6"/>
<proteinExistence type="predicted"/>
<sequence>MAESPEWSGKWDASSALPAVTLGVVKFRTLTWVDRTDHPGGAGHGSPGLPINTYIAYRDDGAADPSVRTLSFAELVAEGSQYVLFGVEVASPEPVLVFLKLKPAARRALYENEAFIDRGIRKLVELGSPVAFCSLATAEAYVSDAAARVASGEWRVSFVWNTGRCGSTLLHKALLAHGVASLSEPHWLDQLLKAKAWQDAAPAELQRALRVCALVEARLATRQRAPAGWTNATSFSFNPKMGHAVHLQEAATLALPAAKHLFMYRACHKVVHSFAGLLGAPGLVRGLWERLVWWYYGQALLPPPKVSRLKDCLHALPLAELSSSLAASLTQRWLESVLGWLSLQARYEAGEEHSAHLAPIGTAPSLRMDELTTKDAQARLHVLRGAFVALGLASDETTPAELANALASFETHSQAGSAMSGPKKAGLLPADEPLICTTVLKALEGVKGVTVESDGANVLLPSSIGA</sequence>
<name>A0AB34IJN6_PRYPA</name>
<organism evidence="1 2">
    <name type="scientific">Prymnesium parvum</name>
    <name type="common">Toxic golden alga</name>
    <dbReference type="NCBI Taxonomy" id="97485"/>
    <lineage>
        <taxon>Eukaryota</taxon>
        <taxon>Haptista</taxon>
        <taxon>Haptophyta</taxon>
        <taxon>Prymnesiophyceae</taxon>
        <taxon>Prymnesiales</taxon>
        <taxon>Prymnesiaceae</taxon>
        <taxon>Prymnesium</taxon>
    </lineage>
</organism>
<dbReference type="PANTHER" id="PTHR33844">
    <property type="entry name" value="SULFOTRANSFER_1 DOMAIN-CONTAINING PROTEIN"/>
    <property type="match status" value="1"/>
</dbReference>
<dbReference type="InterPro" id="IPR027417">
    <property type="entry name" value="P-loop_NTPase"/>
</dbReference>
<comment type="caution">
    <text evidence="1">The sequence shown here is derived from an EMBL/GenBank/DDBJ whole genome shotgun (WGS) entry which is preliminary data.</text>
</comment>
<evidence type="ECO:0000313" key="1">
    <source>
        <dbReference type="EMBL" id="KAL1500205.1"/>
    </source>
</evidence>
<evidence type="ECO:0000313" key="2">
    <source>
        <dbReference type="Proteomes" id="UP001515480"/>
    </source>
</evidence>
<dbReference type="Gene3D" id="3.40.50.300">
    <property type="entry name" value="P-loop containing nucleotide triphosphate hydrolases"/>
    <property type="match status" value="1"/>
</dbReference>
<keyword evidence="2" id="KW-1185">Reference proteome</keyword>
<gene>
    <name evidence="1" type="ORF">AB1Y20_012874</name>
</gene>
<dbReference type="PANTHER" id="PTHR33844:SF1">
    <property type="entry name" value="SULFOTRANSFERASE DOMAIN-CONTAINING PROTEIN"/>
    <property type="match status" value="1"/>
</dbReference>
<reference evidence="1 2" key="1">
    <citation type="journal article" date="2024" name="Science">
        <title>Giant polyketide synthase enzymes in the biosynthesis of giant marine polyether toxins.</title>
        <authorList>
            <person name="Fallon T.R."/>
            <person name="Shende V.V."/>
            <person name="Wierzbicki I.H."/>
            <person name="Pendleton A.L."/>
            <person name="Watervoot N.F."/>
            <person name="Auber R.P."/>
            <person name="Gonzalez D.J."/>
            <person name="Wisecaver J.H."/>
            <person name="Moore B.S."/>
        </authorList>
    </citation>
    <scope>NUCLEOTIDE SEQUENCE [LARGE SCALE GENOMIC DNA]</scope>
    <source>
        <strain evidence="1 2">12B1</strain>
    </source>
</reference>